<evidence type="ECO:0000256" key="1">
    <source>
        <dbReference type="SAM" id="MobiDB-lite"/>
    </source>
</evidence>
<protein>
    <submittedName>
        <fullName evidence="2">Uncharacterized protein</fullName>
    </submittedName>
</protein>
<accession>A0A426YYJ4</accession>
<dbReference type="Proteomes" id="UP000287651">
    <property type="component" value="Unassembled WGS sequence"/>
</dbReference>
<comment type="caution">
    <text evidence="2">The sequence shown here is derived from an EMBL/GenBank/DDBJ whole genome shotgun (WGS) entry which is preliminary data.</text>
</comment>
<reference evidence="2 3" key="1">
    <citation type="journal article" date="2014" name="Agronomy (Basel)">
        <title>A Draft Genome Sequence for Ensete ventricosum, the Drought-Tolerant Tree Against Hunger.</title>
        <authorList>
            <person name="Harrison J."/>
            <person name="Moore K.A."/>
            <person name="Paszkiewicz K."/>
            <person name="Jones T."/>
            <person name="Grant M."/>
            <person name="Ambacheew D."/>
            <person name="Muzemil S."/>
            <person name="Studholme D.J."/>
        </authorList>
    </citation>
    <scope>NUCLEOTIDE SEQUENCE [LARGE SCALE GENOMIC DNA]</scope>
</reference>
<dbReference type="EMBL" id="AMZH03009474">
    <property type="protein sequence ID" value="RRT56774.1"/>
    <property type="molecule type" value="Genomic_DNA"/>
</dbReference>
<feature type="compositionally biased region" description="Polar residues" evidence="1">
    <location>
        <begin position="42"/>
        <end position="63"/>
    </location>
</feature>
<feature type="compositionally biased region" description="Basic residues" evidence="1">
    <location>
        <begin position="74"/>
        <end position="87"/>
    </location>
</feature>
<name>A0A426YYJ4_ENSVE</name>
<evidence type="ECO:0000313" key="2">
    <source>
        <dbReference type="EMBL" id="RRT56774.1"/>
    </source>
</evidence>
<dbReference type="AlphaFoldDB" id="A0A426YYJ4"/>
<proteinExistence type="predicted"/>
<evidence type="ECO:0000313" key="3">
    <source>
        <dbReference type="Proteomes" id="UP000287651"/>
    </source>
</evidence>
<organism evidence="2 3">
    <name type="scientific">Ensete ventricosum</name>
    <name type="common">Abyssinian banana</name>
    <name type="synonym">Musa ensete</name>
    <dbReference type="NCBI Taxonomy" id="4639"/>
    <lineage>
        <taxon>Eukaryota</taxon>
        <taxon>Viridiplantae</taxon>
        <taxon>Streptophyta</taxon>
        <taxon>Embryophyta</taxon>
        <taxon>Tracheophyta</taxon>
        <taxon>Spermatophyta</taxon>
        <taxon>Magnoliopsida</taxon>
        <taxon>Liliopsida</taxon>
        <taxon>Zingiberales</taxon>
        <taxon>Musaceae</taxon>
        <taxon>Ensete</taxon>
    </lineage>
</organism>
<feature type="compositionally biased region" description="Polar residues" evidence="1">
    <location>
        <begin position="116"/>
        <end position="126"/>
    </location>
</feature>
<feature type="region of interest" description="Disordered" evidence="1">
    <location>
        <begin position="30"/>
        <end position="128"/>
    </location>
</feature>
<gene>
    <name evidence="2" type="ORF">B296_00022147</name>
</gene>
<sequence>MIGFKLRVIRLYRVESFYAFLLCFHSEGSEEEGWPATASPYAGSTTHGQAATKANSQRATSRRGSAYGHDRLRPARKGGNRPQRGARKGVGCRVMHASGDRQRPALKGLSPATRLQGGQSPVTSPQGVVACGQPCRLRKGSDDGGAEGGKKRALASFEKRMILPL</sequence>